<proteinExistence type="predicted"/>
<sequence>MTVSTATNIDFEIKWLHAQEADLVVDLFDQYRVFYKQPSDKKLAKQFIKTRLQHNESIIFVALAVNEDGTKRPVGFTQLYPMYSSRFAVKNWILNDFFVQEEYRKAGIGRSLLNTSIKFARDHGASIVKIETAVDNFKAQSLYEATGFEKQGASTEFLTYHINVRSYGK</sequence>
<protein>
    <submittedName>
        <fullName evidence="4">GNAT family N-acetyltransferase</fullName>
    </submittedName>
</protein>
<name>A0A7K1Y6K0_9SPHI</name>
<dbReference type="PROSITE" id="PS51186">
    <property type="entry name" value="GNAT"/>
    <property type="match status" value="1"/>
</dbReference>
<evidence type="ECO:0000313" key="4">
    <source>
        <dbReference type="EMBL" id="MXV50041.1"/>
    </source>
</evidence>
<dbReference type="CDD" id="cd04301">
    <property type="entry name" value="NAT_SF"/>
    <property type="match status" value="1"/>
</dbReference>
<dbReference type="InterPro" id="IPR051016">
    <property type="entry name" value="Diverse_Substrate_AcTransf"/>
</dbReference>
<dbReference type="PANTHER" id="PTHR10545">
    <property type="entry name" value="DIAMINE N-ACETYLTRANSFERASE"/>
    <property type="match status" value="1"/>
</dbReference>
<comment type="caution">
    <text evidence="4">The sequence shown here is derived from an EMBL/GenBank/DDBJ whole genome shotgun (WGS) entry which is preliminary data.</text>
</comment>
<dbReference type="SUPFAM" id="SSF55729">
    <property type="entry name" value="Acyl-CoA N-acyltransferases (Nat)"/>
    <property type="match status" value="1"/>
</dbReference>
<dbReference type="Pfam" id="PF00583">
    <property type="entry name" value="Acetyltransf_1"/>
    <property type="match status" value="1"/>
</dbReference>
<feature type="domain" description="N-acetyltransferase" evidence="3">
    <location>
        <begin position="11"/>
        <end position="169"/>
    </location>
</feature>
<dbReference type="AlphaFoldDB" id="A0A7K1Y6K0"/>
<dbReference type="InterPro" id="IPR000182">
    <property type="entry name" value="GNAT_dom"/>
</dbReference>
<dbReference type="PANTHER" id="PTHR10545:SF29">
    <property type="entry name" value="GH14572P-RELATED"/>
    <property type="match status" value="1"/>
</dbReference>
<evidence type="ECO:0000256" key="2">
    <source>
        <dbReference type="ARBA" id="ARBA00023315"/>
    </source>
</evidence>
<keyword evidence="5" id="KW-1185">Reference proteome</keyword>
<organism evidence="4 5">
    <name type="scientific">Hufsiella arboris</name>
    <dbReference type="NCBI Taxonomy" id="2695275"/>
    <lineage>
        <taxon>Bacteria</taxon>
        <taxon>Pseudomonadati</taxon>
        <taxon>Bacteroidota</taxon>
        <taxon>Sphingobacteriia</taxon>
        <taxon>Sphingobacteriales</taxon>
        <taxon>Sphingobacteriaceae</taxon>
        <taxon>Hufsiella</taxon>
    </lineage>
</organism>
<evidence type="ECO:0000259" key="3">
    <source>
        <dbReference type="PROSITE" id="PS51186"/>
    </source>
</evidence>
<evidence type="ECO:0000313" key="5">
    <source>
        <dbReference type="Proteomes" id="UP000466586"/>
    </source>
</evidence>
<accession>A0A7K1Y6K0</accession>
<gene>
    <name evidence="4" type="ORF">GS399_03585</name>
</gene>
<dbReference type="InterPro" id="IPR016181">
    <property type="entry name" value="Acyl_CoA_acyltransferase"/>
</dbReference>
<keyword evidence="2" id="KW-0012">Acyltransferase</keyword>
<keyword evidence="1 4" id="KW-0808">Transferase</keyword>
<dbReference type="Gene3D" id="3.40.630.30">
    <property type="match status" value="1"/>
</dbReference>
<dbReference type="RefSeq" id="WP_160843198.1">
    <property type="nucleotide sequence ID" value="NZ_WVHT01000001.1"/>
</dbReference>
<evidence type="ECO:0000256" key="1">
    <source>
        <dbReference type="ARBA" id="ARBA00022679"/>
    </source>
</evidence>
<dbReference type="EMBL" id="WVHT01000001">
    <property type="protein sequence ID" value="MXV50041.1"/>
    <property type="molecule type" value="Genomic_DNA"/>
</dbReference>
<dbReference type="GO" id="GO:0008080">
    <property type="term" value="F:N-acetyltransferase activity"/>
    <property type="evidence" value="ECO:0007669"/>
    <property type="project" value="UniProtKB-ARBA"/>
</dbReference>
<reference evidence="4 5" key="1">
    <citation type="submission" date="2019-11" db="EMBL/GenBank/DDBJ databases">
        <title>Pedobacter sp. HMF7647 Genome sequencing and assembly.</title>
        <authorList>
            <person name="Kang H."/>
            <person name="Kim H."/>
            <person name="Joh K."/>
        </authorList>
    </citation>
    <scope>NUCLEOTIDE SEQUENCE [LARGE SCALE GENOMIC DNA]</scope>
    <source>
        <strain evidence="4 5">HMF7647</strain>
    </source>
</reference>
<dbReference type="Proteomes" id="UP000466586">
    <property type="component" value="Unassembled WGS sequence"/>
</dbReference>